<proteinExistence type="inferred from homology"/>
<feature type="signal peptide" evidence="7">
    <location>
        <begin position="1"/>
        <end position="23"/>
    </location>
</feature>
<dbReference type="PANTHER" id="PTHR43806">
    <property type="entry name" value="PEPTIDASE S8"/>
    <property type="match status" value="1"/>
</dbReference>
<dbReference type="InterPro" id="IPR050131">
    <property type="entry name" value="Peptidase_S8_subtilisin-like"/>
</dbReference>
<evidence type="ECO:0000256" key="1">
    <source>
        <dbReference type="ARBA" id="ARBA00011073"/>
    </source>
</evidence>
<gene>
    <name evidence="9" type="ORF">BKA05_000002</name>
</gene>
<comment type="caution">
    <text evidence="5">Lacks conserved residue(s) required for the propagation of feature annotation.</text>
</comment>
<sequence>MRLTARPLVVAALLATGWPVATAAPAAAEDVDCLAVAEGDPRPSTDLASAPLVGMGVDLAQDRLRRSGARPAGAGVTVAVLSSGISRDAGLPMAAGGTSVVGPGPVVDPTGTVVAGLVAGPERAAGLPVGVAPGVELVDVRVHDRVAPTSQDEAGPTAEALAEGLAHVRDRLPEVDVVVVPLQVGHDARVRQVVTDLVGAGVLVVAQAGDRPADTSAEDGDRLSVLSEQLPGEDAGPLVAPASVEGVVAAGPVPEEAQAPLRSTALDVVAPSAGAVSTSLAGGTCVVGEVRSAWSAAYVAGLLALLRSAHPDESSAELVARLVGTADGRPDVRSPLTGAGQVRALAALTATPGEVADGLEAVFATDTALPPAAGAATAPVAAGDPLAAAREQAVWWGLLGGGVLLLALLLRPLVRRAG</sequence>
<evidence type="ECO:0000256" key="6">
    <source>
        <dbReference type="SAM" id="Phobius"/>
    </source>
</evidence>
<accession>A0A7Y9YC62</accession>
<dbReference type="SUPFAM" id="SSF52743">
    <property type="entry name" value="Subtilisin-like"/>
    <property type="match status" value="1"/>
</dbReference>
<dbReference type="PANTHER" id="PTHR43806:SF11">
    <property type="entry name" value="CEREVISIN-RELATED"/>
    <property type="match status" value="1"/>
</dbReference>
<evidence type="ECO:0000313" key="9">
    <source>
        <dbReference type="EMBL" id="NYI08487.1"/>
    </source>
</evidence>
<keyword evidence="10" id="KW-1185">Reference proteome</keyword>
<dbReference type="GO" id="GO:0006508">
    <property type="term" value="P:proteolysis"/>
    <property type="evidence" value="ECO:0007669"/>
    <property type="project" value="UniProtKB-KW"/>
</dbReference>
<protein>
    <submittedName>
        <fullName evidence="9">Membrane-anchored mycosin MYCP</fullName>
        <ecNumber evidence="9">3.4.21.-</ecNumber>
    </submittedName>
</protein>
<evidence type="ECO:0000256" key="4">
    <source>
        <dbReference type="ARBA" id="ARBA00022825"/>
    </source>
</evidence>
<evidence type="ECO:0000256" key="7">
    <source>
        <dbReference type="SAM" id="SignalP"/>
    </source>
</evidence>
<keyword evidence="6" id="KW-0472">Membrane</keyword>
<keyword evidence="7" id="KW-0732">Signal</keyword>
<keyword evidence="6" id="KW-1133">Transmembrane helix</keyword>
<name>A0A7Y9YC62_9ACTN</name>
<dbReference type="PROSITE" id="PS51892">
    <property type="entry name" value="SUBTILASE"/>
    <property type="match status" value="1"/>
</dbReference>
<comment type="similarity">
    <text evidence="1 5">Belongs to the peptidase S8 family.</text>
</comment>
<dbReference type="RefSeq" id="WP_179529594.1">
    <property type="nucleotide sequence ID" value="NZ_BAAAPP010000002.1"/>
</dbReference>
<evidence type="ECO:0000259" key="8">
    <source>
        <dbReference type="Pfam" id="PF00082"/>
    </source>
</evidence>
<evidence type="ECO:0000256" key="5">
    <source>
        <dbReference type="PROSITE-ProRule" id="PRU01240"/>
    </source>
</evidence>
<dbReference type="Pfam" id="PF00082">
    <property type="entry name" value="Peptidase_S8"/>
    <property type="match status" value="1"/>
</dbReference>
<evidence type="ECO:0000256" key="3">
    <source>
        <dbReference type="ARBA" id="ARBA00022801"/>
    </source>
</evidence>
<keyword evidence="6" id="KW-0812">Transmembrane</keyword>
<reference evidence="9 10" key="1">
    <citation type="submission" date="2020-07" db="EMBL/GenBank/DDBJ databases">
        <title>Sequencing the genomes of 1000 actinobacteria strains.</title>
        <authorList>
            <person name="Klenk H.-P."/>
        </authorList>
    </citation>
    <scope>NUCLEOTIDE SEQUENCE [LARGE SCALE GENOMIC DNA]</scope>
    <source>
        <strain evidence="9 10">DSM 18248</strain>
    </source>
</reference>
<dbReference type="Gene3D" id="3.40.50.200">
    <property type="entry name" value="Peptidase S8/S53 domain"/>
    <property type="match status" value="1"/>
</dbReference>
<feature type="domain" description="Peptidase S8/S53" evidence="8">
    <location>
        <begin position="105"/>
        <end position="329"/>
    </location>
</feature>
<feature type="transmembrane region" description="Helical" evidence="6">
    <location>
        <begin position="393"/>
        <end position="414"/>
    </location>
</feature>
<dbReference type="EMBL" id="JACBZI010000001">
    <property type="protein sequence ID" value="NYI08487.1"/>
    <property type="molecule type" value="Genomic_DNA"/>
</dbReference>
<dbReference type="AlphaFoldDB" id="A0A7Y9YC62"/>
<dbReference type="InterPro" id="IPR000209">
    <property type="entry name" value="Peptidase_S8/S53_dom"/>
</dbReference>
<feature type="chain" id="PRO_5031234920" evidence="7">
    <location>
        <begin position="24"/>
        <end position="418"/>
    </location>
</feature>
<dbReference type="InterPro" id="IPR036852">
    <property type="entry name" value="Peptidase_S8/S53_dom_sf"/>
</dbReference>
<dbReference type="EC" id="3.4.21.-" evidence="9"/>
<keyword evidence="4" id="KW-0720">Serine protease</keyword>
<organism evidence="9 10">
    <name type="scientific">Nocardioides marinus</name>
    <dbReference type="NCBI Taxonomy" id="374514"/>
    <lineage>
        <taxon>Bacteria</taxon>
        <taxon>Bacillati</taxon>
        <taxon>Actinomycetota</taxon>
        <taxon>Actinomycetes</taxon>
        <taxon>Propionibacteriales</taxon>
        <taxon>Nocardioidaceae</taxon>
        <taxon>Nocardioides</taxon>
    </lineage>
</organism>
<dbReference type="GO" id="GO:0004252">
    <property type="term" value="F:serine-type endopeptidase activity"/>
    <property type="evidence" value="ECO:0007669"/>
    <property type="project" value="InterPro"/>
</dbReference>
<evidence type="ECO:0000313" key="10">
    <source>
        <dbReference type="Proteomes" id="UP000537326"/>
    </source>
</evidence>
<keyword evidence="2" id="KW-0645">Protease</keyword>
<evidence type="ECO:0000256" key="2">
    <source>
        <dbReference type="ARBA" id="ARBA00022670"/>
    </source>
</evidence>
<comment type="caution">
    <text evidence="9">The sequence shown here is derived from an EMBL/GenBank/DDBJ whole genome shotgun (WGS) entry which is preliminary data.</text>
</comment>
<dbReference type="Proteomes" id="UP000537326">
    <property type="component" value="Unassembled WGS sequence"/>
</dbReference>
<dbReference type="CDD" id="cd00306">
    <property type="entry name" value="Peptidases_S8_S53"/>
    <property type="match status" value="1"/>
</dbReference>
<keyword evidence="3 9" id="KW-0378">Hydrolase</keyword>